<dbReference type="PROSITE" id="PS00639">
    <property type="entry name" value="THIOL_PROTEASE_HIS"/>
    <property type="match status" value="1"/>
</dbReference>
<feature type="domain" description="Cathepsin propeptide inhibitor" evidence="10">
    <location>
        <begin position="2"/>
        <end position="48"/>
    </location>
</feature>
<evidence type="ECO:0000313" key="11">
    <source>
        <dbReference type="Proteomes" id="UP000504634"/>
    </source>
</evidence>
<evidence type="ECO:0000256" key="4">
    <source>
        <dbReference type="ARBA" id="ARBA00022807"/>
    </source>
</evidence>
<dbReference type="InterPro" id="IPR013201">
    <property type="entry name" value="Prot_inhib_I29"/>
</dbReference>
<dbReference type="Proteomes" id="UP000504634">
    <property type="component" value="Unplaced"/>
</dbReference>
<dbReference type="PROSITE" id="PS00640">
    <property type="entry name" value="THIOL_PROTEASE_ASN"/>
    <property type="match status" value="1"/>
</dbReference>
<dbReference type="Pfam" id="PF00112">
    <property type="entry name" value="Peptidase_C1"/>
    <property type="match status" value="1"/>
</dbReference>
<dbReference type="GO" id="GO:0004197">
    <property type="term" value="F:cysteine-type endopeptidase activity"/>
    <property type="evidence" value="ECO:0007669"/>
    <property type="project" value="UniProtKB-EC"/>
</dbReference>
<dbReference type="InterPro" id="IPR000668">
    <property type="entry name" value="Peptidase_C1A_C"/>
</dbReference>
<dbReference type="CDD" id="cd02248">
    <property type="entry name" value="Peptidase_C1A"/>
    <property type="match status" value="1"/>
</dbReference>
<evidence type="ECO:0000256" key="3">
    <source>
        <dbReference type="ARBA" id="ARBA00022801"/>
    </source>
</evidence>
<dbReference type="Pfam" id="PF08246">
    <property type="entry name" value="Inhibitor_I29"/>
    <property type="match status" value="1"/>
</dbReference>
<dbReference type="SMART" id="SM00848">
    <property type="entry name" value="Inhibitor_I29"/>
    <property type="match status" value="1"/>
</dbReference>
<dbReference type="GeneID" id="115622226"/>
<dbReference type="SMART" id="SM00645">
    <property type="entry name" value="Pept_C1"/>
    <property type="match status" value="1"/>
</dbReference>
<keyword evidence="2" id="KW-0645">Protease</keyword>
<evidence type="ECO:0000259" key="10">
    <source>
        <dbReference type="SMART" id="SM00848"/>
    </source>
</evidence>
<evidence type="ECO:0000259" key="9">
    <source>
        <dbReference type="SMART" id="SM00645"/>
    </source>
</evidence>
<protein>
    <recommendedName>
        <fullName evidence="7">cathepsin L</fullName>
        <ecNumber evidence="7">3.4.22.15</ecNumber>
    </recommendedName>
</protein>
<reference evidence="12" key="1">
    <citation type="submission" date="2025-08" db="UniProtKB">
        <authorList>
            <consortium name="RefSeq"/>
        </authorList>
    </citation>
    <scope>IDENTIFICATION</scope>
    <source>
        <strain evidence="12">11010-0011.00</strain>
        <tissue evidence="12">Whole body</tissue>
    </source>
</reference>
<comment type="similarity">
    <text evidence="1">Belongs to the peptidase C1 family.</text>
</comment>
<dbReference type="RefSeq" id="XP_030371983.1">
    <property type="nucleotide sequence ID" value="XM_030516123.1"/>
</dbReference>
<dbReference type="InterPro" id="IPR025660">
    <property type="entry name" value="Pept_his_AS"/>
</dbReference>
<dbReference type="FunFam" id="3.90.70.10:FF:000006">
    <property type="entry name" value="Cathepsin S"/>
    <property type="match status" value="1"/>
</dbReference>
<dbReference type="InterPro" id="IPR039417">
    <property type="entry name" value="Peptidase_C1A_papain-like"/>
</dbReference>
<proteinExistence type="inferred from homology"/>
<dbReference type="InterPro" id="IPR025661">
    <property type="entry name" value="Pept_asp_AS"/>
</dbReference>
<sequence>MAAEDNRRYNIFTNNKLIIEEHNERWKNGTESYQMGINQFSDMLPEELELYTTGRISSSQMAEQGNHTVIFMPPPHVTLPKEVDWREYNAVTPVFKQGDCSSCWAVVAAGVLESQYFMKTRQLIPLSVQNLLDCSSKYGNYNCSGGLARNALKYVRDNGGVDTQKAYPYKGVSEMCQYQQKNEIPITIEHICNIPKGDERAMAFAVAFIGPVAAGINSITGLHGYKGGVFYNKHCSQVLTHEVLVIGFGTDPQEGDYWLIKNSWGTAWGEKGFGRIARNRDNQCGIASDVLVPLI</sequence>
<organism evidence="11 12">
    <name type="scientific">Drosophila lebanonensis</name>
    <name type="common">Fruit fly</name>
    <name type="synonym">Scaptodrosophila lebanonensis</name>
    <dbReference type="NCBI Taxonomy" id="7225"/>
    <lineage>
        <taxon>Eukaryota</taxon>
        <taxon>Metazoa</taxon>
        <taxon>Ecdysozoa</taxon>
        <taxon>Arthropoda</taxon>
        <taxon>Hexapoda</taxon>
        <taxon>Insecta</taxon>
        <taxon>Pterygota</taxon>
        <taxon>Neoptera</taxon>
        <taxon>Endopterygota</taxon>
        <taxon>Diptera</taxon>
        <taxon>Brachycera</taxon>
        <taxon>Muscomorpha</taxon>
        <taxon>Ephydroidea</taxon>
        <taxon>Drosophilidae</taxon>
        <taxon>Scaptodrosophila</taxon>
    </lineage>
</organism>
<dbReference type="SUPFAM" id="SSF54001">
    <property type="entry name" value="Cysteine proteinases"/>
    <property type="match status" value="1"/>
</dbReference>
<evidence type="ECO:0000313" key="12">
    <source>
        <dbReference type="RefSeq" id="XP_030371983.1"/>
    </source>
</evidence>
<evidence type="ECO:0000256" key="2">
    <source>
        <dbReference type="ARBA" id="ARBA00022670"/>
    </source>
</evidence>
<dbReference type="EC" id="3.4.22.15" evidence="7"/>
<comment type="catalytic activity">
    <reaction evidence="6">
        <text>Specificity close to that of papain. As compared to cathepsin B, cathepsin L exhibits higher activity toward protein substrates, but has little activity on Z-Arg-Arg-NHMec, and no peptidyl-dipeptidase activity.</text>
        <dbReference type="EC" id="3.4.22.15"/>
    </reaction>
</comment>
<name>A0A6J2TA26_DROLE</name>
<gene>
    <name evidence="12" type="primary">LOC115622226</name>
</gene>
<evidence type="ECO:0000256" key="8">
    <source>
        <dbReference type="ARBA" id="ARBA00063237"/>
    </source>
</evidence>
<dbReference type="PANTHER" id="PTHR12411">
    <property type="entry name" value="CYSTEINE PROTEASE FAMILY C1-RELATED"/>
    <property type="match status" value="1"/>
</dbReference>
<keyword evidence="11" id="KW-1185">Reference proteome</keyword>
<dbReference type="AlphaFoldDB" id="A0A6J2TA26"/>
<accession>A0A6J2TA26</accession>
<dbReference type="PRINTS" id="PR00705">
    <property type="entry name" value="PAPAIN"/>
</dbReference>
<evidence type="ECO:0000256" key="5">
    <source>
        <dbReference type="ARBA" id="ARBA00023157"/>
    </source>
</evidence>
<feature type="domain" description="Peptidase C1A papain C-terminal" evidence="9">
    <location>
        <begin position="79"/>
        <end position="294"/>
    </location>
</feature>
<evidence type="ECO:0000256" key="7">
    <source>
        <dbReference type="ARBA" id="ARBA00038911"/>
    </source>
</evidence>
<dbReference type="GO" id="GO:0006508">
    <property type="term" value="P:proteolysis"/>
    <property type="evidence" value="ECO:0007669"/>
    <property type="project" value="UniProtKB-KW"/>
</dbReference>
<evidence type="ECO:0000256" key="6">
    <source>
        <dbReference type="ARBA" id="ARBA00036319"/>
    </source>
</evidence>
<evidence type="ECO:0000256" key="1">
    <source>
        <dbReference type="ARBA" id="ARBA00008455"/>
    </source>
</evidence>
<dbReference type="InterPro" id="IPR013128">
    <property type="entry name" value="Peptidase_C1A"/>
</dbReference>
<dbReference type="Gene3D" id="3.90.70.10">
    <property type="entry name" value="Cysteine proteinases"/>
    <property type="match status" value="1"/>
</dbReference>
<keyword evidence="5" id="KW-1015">Disulfide bond</keyword>
<comment type="subunit">
    <text evidence="8">Dimer of a heavy and a light chain linked by disulfide bonds.</text>
</comment>
<dbReference type="InterPro" id="IPR038765">
    <property type="entry name" value="Papain-like_cys_pep_sf"/>
</dbReference>
<keyword evidence="3" id="KW-0378">Hydrolase</keyword>
<keyword evidence="4" id="KW-0788">Thiol protease</keyword>
<dbReference type="OrthoDB" id="10253408at2759"/>